<protein>
    <recommendedName>
        <fullName evidence="2">Outer membrane lipoprotein BamD-like domain-containing protein</fullName>
    </recommendedName>
</protein>
<feature type="domain" description="Outer membrane lipoprotein BamD-like" evidence="2">
    <location>
        <begin position="21"/>
        <end position="153"/>
    </location>
</feature>
<dbReference type="SUPFAM" id="SSF81901">
    <property type="entry name" value="HCP-like"/>
    <property type="match status" value="1"/>
</dbReference>
<evidence type="ECO:0000259" key="2">
    <source>
        <dbReference type="Pfam" id="PF13525"/>
    </source>
</evidence>
<name>A0A381SZK1_9ZZZZ</name>
<sequence length="244" mass="28131">MKTKISLILPGVLFLVGCTKSAPELLDQAEKSLNENQVELAINDLESLLKEYPSDSLASLAQYKLATIFKNWKNDPHSAFESLQKTVTNYSGSVQADQAQKELKTFPEWVINKSEILRKQKLIKESIQNLIYMLEKFPTNELSPKAQYMIGDIYMNDLRDFETAVKEYRKIVANYSGSKQEPHAQFMIGYIYANALNDFDKARFEYNEFLKRFPEHELSPSVKFEIEFLGKDINEIPTLKHITS</sequence>
<dbReference type="PROSITE" id="PS51257">
    <property type="entry name" value="PROKAR_LIPOPROTEIN"/>
    <property type="match status" value="1"/>
</dbReference>
<dbReference type="InterPro" id="IPR039565">
    <property type="entry name" value="BamD-like"/>
</dbReference>
<dbReference type="EMBL" id="UINC01003810">
    <property type="protein sequence ID" value="SVA09435.1"/>
    <property type="molecule type" value="Genomic_DNA"/>
</dbReference>
<organism evidence="3">
    <name type="scientific">marine metagenome</name>
    <dbReference type="NCBI Taxonomy" id="408172"/>
    <lineage>
        <taxon>unclassified sequences</taxon>
        <taxon>metagenomes</taxon>
        <taxon>ecological metagenomes</taxon>
    </lineage>
</organism>
<dbReference type="Pfam" id="PF13525">
    <property type="entry name" value="YfiO"/>
    <property type="match status" value="1"/>
</dbReference>
<dbReference type="InterPro" id="IPR019734">
    <property type="entry name" value="TPR_rpt"/>
</dbReference>
<dbReference type="InterPro" id="IPR011990">
    <property type="entry name" value="TPR-like_helical_dom_sf"/>
</dbReference>
<dbReference type="Gene3D" id="1.25.40.10">
    <property type="entry name" value="Tetratricopeptide repeat domain"/>
    <property type="match status" value="2"/>
</dbReference>
<accession>A0A381SZK1</accession>
<reference evidence="3" key="1">
    <citation type="submission" date="2018-05" db="EMBL/GenBank/DDBJ databases">
        <authorList>
            <person name="Lanie J.A."/>
            <person name="Ng W.-L."/>
            <person name="Kazmierczak K.M."/>
            <person name="Andrzejewski T.M."/>
            <person name="Davidsen T.M."/>
            <person name="Wayne K.J."/>
            <person name="Tettelin H."/>
            <person name="Glass J.I."/>
            <person name="Rusch D."/>
            <person name="Podicherti R."/>
            <person name="Tsui H.-C.T."/>
            <person name="Winkler M.E."/>
        </authorList>
    </citation>
    <scope>NUCLEOTIDE SEQUENCE</scope>
</reference>
<evidence type="ECO:0000313" key="3">
    <source>
        <dbReference type="EMBL" id="SVA09435.1"/>
    </source>
</evidence>
<evidence type="ECO:0000256" key="1">
    <source>
        <dbReference type="ARBA" id="ARBA00022729"/>
    </source>
</evidence>
<dbReference type="Pfam" id="PF13174">
    <property type="entry name" value="TPR_6"/>
    <property type="match status" value="1"/>
</dbReference>
<proteinExistence type="predicted"/>
<gene>
    <name evidence="3" type="ORF">METZ01_LOCUS62289</name>
</gene>
<keyword evidence="1" id="KW-0732">Signal</keyword>
<dbReference type="AlphaFoldDB" id="A0A381SZK1"/>